<keyword evidence="2" id="KW-1185">Reference proteome</keyword>
<dbReference type="Proteomes" id="UP001454036">
    <property type="component" value="Unassembled WGS sequence"/>
</dbReference>
<dbReference type="AlphaFoldDB" id="A0AAV3R1G2"/>
<reference evidence="1 2" key="1">
    <citation type="submission" date="2024-01" db="EMBL/GenBank/DDBJ databases">
        <title>The complete chloroplast genome sequence of Lithospermum erythrorhizon: insights into the phylogenetic relationship among Boraginaceae species and the maternal lineages of purple gromwells.</title>
        <authorList>
            <person name="Okada T."/>
            <person name="Watanabe K."/>
        </authorList>
    </citation>
    <scope>NUCLEOTIDE SEQUENCE [LARGE SCALE GENOMIC DNA]</scope>
</reference>
<dbReference type="EMBL" id="BAABME010006643">
    <property type="protein sequence ID" value="GAA0168917.1"/>
    <property type="molecule type" value="Genomic_DNA"/>
</dbReference>
<proteinExistence type="predicted"/>
<evidence type="ECO:0000313" key="2">
    <source>
        <dbReference type="Proteomes" id="UP001454036"/>
    </source>
</evidence>
<comment type="caution">
    <text evidence="1">The sequence shown here is derived from an EMBL/GenBank/DDBJ whole genome shotgun (WGS) entry which is preliminary data.</text>
</comment>
<name>A0AAV3R1G2_LITER</name>
<sequence>MSPHFSVSVFRSYLKRRMLNYHNFDIWSRFLRKVLAHEQTEYVLLNELPIFPKDADPDDDKLRYDQYLLMQPRYETKNALAVLYESYARMRRFPLRLPILQLWLQGAAGREKGKGDKGTATSTASIVEGKPLGQSFHLD</sequence>
<gene>
    <name evidence="1" type="ORF">LIER_23512</name>
</gene>
<accession>A0AAV3R1G2</accession>
<protein>
    <submittedName>
        <fullName evidence="1">Uncharacterized protein</fullName>
    </submittedName>
</protein>
<evidence type="ECO:0000313" key="1">
    <source>
        <dbReference type="EMBL" id="GAA0168917.1"/>
    </source>
</evidence>
<organism evidence="1 2">
    <name type="scientific">Lithospermum erythrorhizon</name>
    <name type="common">Purple gromwell</name>
    <name type="synonym">Lithospermum officinale var. erythrorhizon</name>
    <dbReference type="NCBI Taxonomy" id="34254"/>
    <lineage>
        <taxon>Eukaryota</taxon>
        <taxon>Viridiplantae</taxon>
        <taxon>Streptophyta</taxon>
        <taxon>Embryophyta</taxon>
        <taxon>Tracheophyta</taxon>
        <taxon>Spermatophyta</taxon>
        <taxon>Magnoliopsida</taxon>
        <taxon>eudicotyledons</taxon>
        <taxon>Gunneridae</taxon>
        <taxon>Pentapetalae</taxon>
        <taxon>asterids</taxon>
        <taxon>lamiids</taxon>
        <taxon>Boraginales</taxon>
        <taxon>Boraginaceae</taxon>
        <taxon>Boraginoideae</taxon>
        <taxon>Lithospermeae</taxon>
        <taxon>Lithospermum</taxon>
    </lineage>
</organism>